<evidence type="ECO:0008006" key="5">
    <source>
        <dbReference type="Google" id="ProtNLM"/>
    </source>
</evidence>
<evidence type="ECO:0000313" key="3">
    <source>
        <dbReference type="EMBL" id="QIN77644.1"/>
    </source>
</evidence>
<dbReference type="RefSeq" id="WP_166395323.1">
    <property type="nucleotide sequence ID" value="NZ_CP045121.1"/>
</dbReference>
<evidence type="ECO:0000256" key="1">
    <source>
        <dbReference type="ARBA" id="ARBA00005953"/>
    </source>
</evidence>
<dbReference type="Gene3D" id="3.10.129.10">
    <property type="entry name" value="Hotdog Thioesterase"/>
    <property type="match status" value="1"/>
</dbReference>
<dbReference type="Pfam" id="PF13279">
    <property type="entry name" value="4HBT_2"/>
    <property type="match status" value="1"/>
</dbReference>
<dbReference type="AlphaFoldDB" id="A0A6G8PTH7"/>
<name>A0A6G8PTH7_9ACTN</name>
<dbReference type="SUPFAM" id="SSF54637">
    <property type="entry name" value="Thioesterase/thiol ester dehydrase-isomerase"/>
    <property type="match status" value="1"/>
</dbReference>
<proteinExistence type="inferred from homology"/>
<dbReference type="InterPro" id="IPR050563">
    <property type="entry name" value="4-hydroxybenzoyl-CoA_TE"/>
</dbReference>
<organism evidence="3 4">
    <name type="scientific">Rubrobacter marinus</name>
    <dbReference type="NCBI Taxonomy" id="2653852"/>
    <lineage>
        <taxon>Bacteria</taxon>
        <taxon>Bacillati</taxon>
        <taxon>Actinomycetota</taxon>
        <taxon>Rubrobacteria</taxon>
        <taxon>Rubrobacterales</taxon>
        <taxon>Rubrobacteraceae</taxon>
        <taxon>Rubrobacter</taxon>
    </lineage>
</organism>
<dbReference type="PANTHER" id="PTHR31793">
    <property type="entry name" value="4-HYDROXYBENZOYL-COA THIOESTERASE FAMILY MEMBER"/>
    <property type="match status" value="1"/>
</dbReference>
<keyword evidence="4" id="KW-1185">Reference proteome</keyword>
<accession>A0A6G8PTH7</accession>
<dbReference type="PANTHER" id="PTHR31793:SF27">
    <property type="entry name" value="NOVEL THIOESTERASE SUPERFAMILY DOMAIN AND SAPOSIN A-TYPE DOMAIN CONTAINING PROTEIN (0610012H03RIK)"/>
    <property type="match status" value="1"/>
</dbReference>
<comment type="similarity">
    <text evidence="1">Belongs to the 4-hydroxybenzoyl-CoA thioesterase family.</text>
</comment>
<sequence length="157" mass="17296">MKNPPVVETIQIRYQDLDPYGHVNNAVHMSFFETVRMAYLAALAEKLGVGPLEAGDLPGVRYVIAEATVRYRAPIFIGEGLSGAASVRTVGNRSFVMDYELRGGESFEEGRVVAEGTSAQVFYDIDSGEVRPRPDWFLPTVAALENRPEESFAPEGR</sequence>
<reference evidence="3 4" key="1">
    <citation type="submission" date="2019-10" db="EMBL/GenBank/DDBJ databases">
        <title>Rubrobacter sp nov SCSIO 52915 isolated from a deep-sea sediment in the South China Sea.</title>
        <authorList>
            <person name="Chen R.W."/>
        </authorList>
    </citation>
    <scope>NUCLEOTIDE SEQUENCE [LARGE SCALE GENOMIC DNA]</scope>
    <source>
        <strain evidence="3 4">SCSIO 52915</strain>
    </source>
</reference>
<evidence type="ECO:0000256" key="2">
    <source>
        <dbReference type="ARBA" id="ARBA00022801"/>
    </source>
</evidence>
<keyword evidence="2" id="KW-0378">Hydrolase</keyword>
<evidence type="ECO:0000313" key="4">
    <source>
        <dbReference type="Proteomes" id="UP000502706"/>
    </source>
</evidence>
<dbReference type="GO" id="GO:0047617">
    <property type="term" value="F:fatty acyl-CoA hydrolase activity"/>
    <property type="evidence" value="ECO:0007669"/>
    <property type="project" value="TreeGrafter"/>
</dbReference>
<gene>
    <name evidence="3" type="ORF">GBA65_03010</name>
</gene>
<protein>
    <recommendedName>
        <fullName evidence="5">Thioesterase</fullName>
    </recommendedName>
</protein>
<dbReference type="EMBL" id="CP045121">
    <property type="protein sequence ID" value="QIN77644.1"/>
    <property type="molecule type" value="Genomic_DNA"/>
</dbReference>
<dbReference type="KEGG" id="rmar:GBA65_03010"/>
<dbReference type="InterPro" id="IPR029069">
    <property type="entry name" value="HotDog_dom_sf"/>
</dbReference>
<dbReference type="CDD" id="cd00586">
    <property type="entry name" value="4HBT"/>
    <property type="match status" value="1"/>
</dbReference>
<dbReference type="Proteomes" id="UP000502706">
    <property type="component" value="Chromosome"/>
</dbReference>